<accession>A0A9N9VJM8</accession>
<reference evidence="1" key="1">
    <citation type="submission" date="2021-10" db="EMBL/GenBank/DDBJ databases">
        <authorList>
            <person name="Piombo E."/>
        </authorList>
    </citation>
    <scope>NUCLEOTIDE SEQUENCE</scope>
</reference>
<comment type="caution">
    <text evidence="1">The sequence shown here is derived from an EMBL/GenBank/DDBJ whole genome shotgun (WGS) entry which is preliminary data.</text>
</comment>
<protein>
    <submittedName>
        <fullName evidence="1">Uncharacterized protein</fullName>
    </submittedName>
</protein>
<dbReference type="AlphaFoldDB" id="A0A9N9VJM8"/>
<sequence length="67" mass="7691">MVKREAELNFGKWGKRYISVGTKLVLFQPDMSETDLILTYIFNWDSPSVQKGVVKSRERAQELVAEG</sequence>
<organism evidence="1 2">
    <name type="scientific">Clonostachys rhizophaga</name>
    <dbReference type="NCBI Taxonomy" id="160324"/>
    <lineage>
        <taxon>Eukaryota</taxon>
        <taxon>Fungi</taxon>
        <taxon>Dikarya</taxon>
        <taxon>Ascomycota</taxon>
        <taxon>Pezizomycotina</taxon>
        <taxon>Sordariomycetes</taxon>
        <taxon>Hypocreomycetidae</taxon>
        <taxon>Hypocreales</taxon>
        <taxon>Bionectriaceae</taxon>
        <taxon>Clonostachys</taxon>
    </lineage>
</organism>
<evidence type="ECO:0000313" key="1">
    <source>
        <dbReference type="EMBL" id="CAH0024559.1"/>
    </source>
</evidence>
<dbReference type="OrthoDB" id="2320332at2759"/>
<proteinExistence type="predicted"/>
<gene>
    <name evidence="1" type="ORF">CRHIZ90672A_00016828</name>
</gene>
<evidence type="ECO:0000313" key="2">
    <source>
        <dbReference type="Proteomes" id="UP000696573"/>
    </source>
</evidence>
<dbReference type="EMBL" id="CABFNQ020000698">
    <property type="protein sequence ID" value="CAH0024559.1"/>
    <property type="molecule type" value="Genomic_DNA"/>
</dbReference>
<keyword evidence="2" id="KW-1185">Reference proteome</keyword>
<name>A0A9N9VJM8_9HYPO</name>
<dbReference type="Proteomes" id="UP000696573">
    <property type="component" value="Unassembled WGS sequence"/>
</dbReference>